<evidence type="ECO:0000256" key="6">
    <source>
        <dbReference type="ARBA" id="ARBA00022692"/>
    </source>
</evidence>
<accession>A0A498S4Y4</accession>
<dbReference type="InterPro" id="IPR001881">
    <property type="entry name" value="EGF-like_Ca-bd_dom"/>
</dbReference>
<dbReference type="GO" id="GO:0040024">
    <property type="term" value="P:dauer larval development"/>
    <property type="evidence" value="ECO:0007669"/>
    <property type="project" value="UniProtKB-ARBA"/>
</dbReference>
<evidence type="ECO:0000256" key="16">
    <source>
        <dbReference type="ARBA" id="ARBA00023159"/>
    </source>
</evidence>
<organism evidence="25 26">
    <name type="scientific">Acanthocheilonema viteae</name>
    <name type="common">Filarial nematode worm</name>
    <name type="synonym">Dipetalonema viteae</name>
    <dbReference type="NCBI Taxonomy" id="6277"/>
    <lineage>
        <taxon>Eukaryota</taxon>
        <taxon>Metazoa</taxon>
        <taxon>Ecdysozoa</taxon>
        <taxon>Nematoda</taxon>
        <taxon>Chromadorea</taxon>
        <taxon>Rhabditida</taxon>
        <taxon>Spirurina</taxon>
        <taxon>Spiruromorpha</taxon>
        <taxon>Filarioidea</taxon>
        <taxon>Onchocercidae</taxon>
        <taxon>Acanthocheilonema</taxon>
    </lineage>
</organism>
<dbReference type="InterPro" id="IPR000152">
    <property type="entry name" value="EGF-type_Asp/Asn_hydroxyl_site"/>
</dbReference>
<feature type="region of interest" description="Disordered" evidence="21">
    <location>
        <begin position="1385"/>
        <end position="1463"/>
    </location>
</feature>
<feature type="compositionally biased region" description="Low complexity" evidence="21">
    <location>
        <begin position="1424"/>
        <end position="1444"/>
    </location>
</feature>
<keyword evidence="11 22" id="KW-1133">Transmembrane helix</keyword>
<dbReference type="Pfam" id="PF00008">
    <property type="entry name" value="EGF"/>
    <property type="match status" value="3"/>
</dbReference>
<keyword evidence="26" id="KW-1185">Reference proteome</keyword>
<evidence type="ECO:0000256" key="3">
    <source>
        <dbReference type="ARBA" id="ARBA00022473"/>
    </source>
</evidence>
<feature type="disulfide bond" evidence="20">
    <location>
        <begin position="1851"/>
        <end position="1868"/>
    </location>
</feature>
<evidence type="ECO:0000256" key="2">
    <source>
        <dbReference type="ARBA" id="ARBA00004251"/>
    </source>
</evidence>
<dbReference type="PRINTS" id="PR01452">
    <property type="entry name" value="LNOTCHREPEAT"/>
</dbReference>
<dbReference type="CDD" id="cd00054">
    <property type="entry name" value="EGF_CA"/>
    <property type="match status" value="4"/>
</dbReference>
<dbReference type="GO" id="GO:0022611">
    <property type="term" value="P:dormancy process"/>
    <property type="evidence" value="ECO:0007669"/>
    <property type="project" value="UniProtKB-ARBA"/>
</dbReference>
<comment type="subcellular location">
    <subcellularLocation>
        <location evidence="2">Cell membrane</location>
        <topology evidence="2">Single-pass type I membrane protein</topology>
    </subcellularLocation>
    <subcellularLocation>
        <location evidence="1">Nucleus</location>
    </subcellularLocation>
</comment>
<dbReference type="EMBL" id="UPTC01000035">
    <property type="protein sequence ID" value="VBB25721.1"/>
    <property type="molecule type" value="Genomic_DNA"/>
</dbReference>
<dbReference type="SMART" id="SM00181">
    <property type="entry name" value="EGF"/>
    <property type="match status" value="5"/>
</dbReference>
<dbReference type="Pfam" id="PF12661">
    <property type="entry name" value="hEGF"/>
    <property type="match status" value="1"/>
</dbReference>
<evidence type="ECO:0000256" key="5">
    <source>
        <dbReference type="ARBA" id="ARBA00022536"/>
    </source>
</evidence>
<protein>
    <recommendedName>
        <fullName evidence="27">EGF-like domain-containing protein</fullName>
    </recommendedName>
</protein>
<gene>
    <name evidence="25" type="ORF">NAV_LOCUS551</name>
</gene>
<dbReference type="InterPro" id="IPR035993">
    <property type="entry name" value="Notch-like_dom_sf"/>
</dbReference>
<dbReference type="InterPro" id="IPR057001">
    <property type="entry name" value="RYYR-CCHC"/>
</dbReference>
<evidence type="ECO:0000256" key="20">
    <source>
        <dbReference type="PROSITE-ProRule" id="PRU00076"/>
    </source>
</evidence>
<dbReference type="GO" id="GO:0005509">
    <property type="term" value="F:calcium ion binding"/>
    <property type="evidence" value="ECO:0007669"/>
    <property type="project" value="InterPro"/>
</dbReference>
<dbReference type="InterPro" id="IPR013032">
    <property type="entry name" value="EGF-like_CS"/>
</dbReference>
<evidence type="ECO:0000256" key="4">
    <source>
        <dbReference type="ARBA" id="ARBA00022475"/>
    </source>
</evidence>
<dbReference type="Gene3D" id="2.10.25.10">
    <property type="entry name" value="Laminin"/>
    <property type="match status" value="5"/>
</dbReference>
<keyword evidence="16" id="KW-0010">Activator</keyword>
<feature type="domain" description="EGF-like" evidence="23">
    <location>
        <begin position="1842"/>
        <end position="1880"/>
    </location>
</feature>
<feature type="disulfide bond" evidence="20">
    <location>
        <begin position="1948"/>
        <end position="1957"/>
    </location>
</feature>
<evidence type="ECO:0000259" key="24">
    <source>
        <dbReference type="PROSITE" id="PS50258"/>
    </source>
</evidence>
<dbReference type="FunFam" id="2.10.25.10:FF:000012">
    <property type="entry name" value="Delta-like protein"/>
    <property type="match status" value="1"/>
</dbReference>
<keyword evidence="3" id="KW-0217">Developmental protein</keyword>
<dbReference type="FunFam" id="3.30.300.320:FF:000001">
    <property type="entry name" value="Neurogenic locus notch 1"/>
    <property type="match status" value="1"/>
</dbReference>
<proteinExistence type="predicted"/>
<dbReference type="Pfam" id="PF00066">
    <property type="entry name" value="Notch"/>
    <property type="match status" value="3"/>
</dbReference>
<keyword evidence="14 22" id="KW-0472">Membrane</keyword>
<feature type="compositionally biased region" description="Polar residues" evidence="21">
    <location>
        <begin position="943"/>
        <end position="959"/>
    </location>
</feature>
<dbReference type="PROSITE" id="PS00010">
    <property type="entry name" value="ASX_HYDROXYL"/>
    <property type="match status" value="2"/>
</dbReference>
<evidence type="ECO:0000256" key="15">
    <source>
        <dbReference type="ARBA" id="ARBA00023157"/>
    </source>
</evidence>
<dbReference type="GO" id="GO:0090575">
    <property type="term" value="C:RNA polymerase II transcription regulator complex"/>
    <property type="evidence" value="ECO:0007669"/>
    <property type="project" value="UniProtKB-ARBA"/>
</dbReference>
<feature type="transmembrane region" description="Helical" evidence="22">
    <location>
        <begin position="1677"/>
        <end position="1701"/>
    </location>
</feature>
<dbReference type="PROSITE" id="PS50258">
    <property type="entry name" value="LNR"/>
    <property type="match status" value="2"/>
</dbReference>
<feature type="disulfide bond" evidence="20">
    <location>
        <begin position="1793"/>
        <end position="1802"/>
    </location>
</feature>
<evidence type="ECO:0000256" key="21">
    <source>
        <dbReference type="SAM" id="MobiDB-lite"/>
    </source>
</evidence>
<dbReference type="PROSITE" id="PS50026">
    <property type="entry name" value="EGF_3"/>
    <property type="match status" value="5"/>
</dbReference>
<keyword evidence="7" id="KW-0732">Signal</keyword>
<dbReference type="Pfam" id="PF23674">
    <property type="entry name" value="RYYR-CCHC"/>
    <property type="match status" value="1"/>
</dbReference>
<evidence type="ECO:0000256" key="11">
    <source>
        <dbReference type="ARBA" id="ARBA00022989"/>
    </source>
</evidence>
<evidence type="ECO:0000256" key="17">
    <source>
        <dbReference type="ARBA" id="ARBA00023163"/>
    </source>
</evidence>
<evidence type="ECO:0000256" key="13">
    <source>
        <dbReference type="ARBA" id="ARBA00023043"/>
    </source>
</evidence>
<evidence type="ECO:0000256" key="7">
    <source>
        <dbReference type="ARBA" id="ARBA00022729"/>
    </source>
</evidence>
<keyword evidence="8" id="KW-0677">Repeat</keyword>
<dbReference type="InterPro" id="IPR000742">
    <property type="entry name" value="EGF"/>
</dbReference>
<evidence type="ECO:0000256" key="1">
    <source>
        <dbReference type="ARBA" id="ARBA00004123"/>
    </source>
</evidence>
<feature type="domain" description="LNR" evidence="24">
    <location>
        <begin position="2062"/>
        <end position="2105"/>
    </location>
</feature>
<feature type="disulfide bond" evidence="20">
    <location>
        <begin position="1870"/>
        <end position="1879"/>
    </location>
</feature>
<feature type="domain" description="EGF-like" evidence="23">
    <location>
        <begin position="1882"/>
        <end position="1920"/>
    </location>
</feature>
<keyword evidence="13" id="KW-0040">ANK repeat</keyword>
<evidence type="ECO:0000313" key="26">
    <source>
        <dbReference type="Proteomes" id="UP000276991"/>
    </source>
</evidence>
<dbReference type="GO" id="GO:0007219">
    <property type="term" value="P:Notch signaling pathway"/>
    <property type="evidence" value="ECO:0007669"/>
    <property type="project" value="UniProtKB-KW"/>
</dbReference>
<dbReference type="InterPro" id="IPR000800">
    <property type="entry name" value="Notch_dom"/>
</dbReference>
<keyword evidence="18" id="KW-0325">Glycoprotein</keyword>
<name>A0A498S4Y4_ACAVI</name>
<dbReference type="SUPFAM" id="SSF57196">
    <property type="entry name" value="EGF/Laminin"/>
    <property type="match status" value="4"/>
</dbReference>
<feature type="region of interest" description="Disordered" evidence="21">
    <location>
        <begin position="647"/>
        <end position="701"/>
    </location>
</feature>
<dbReference type="PROSITE" id="PS00022">
    <property type="entry name" value="EGF_1"/>
    <property type="match status" value="4"/>
</dbReference>
<feature type="domain" description="LNR" evidence="24">
    <location>
        <begin position="1991"/>
        <end position="2035"/>
    </location>
</feature>
<feature type="compositionally biased region" description="Low complexity" evidence="21">
    <location>
        <begin position="660"/>
        <end position="675"/>
    </location>
</feature>
<keyword evidence="5 20" id="KW-0245">EGF-like domain</keyword>
<evidence type="ECO:0000256" key="10">
    <source>
        <dbReference type="ARBA" id="ARBA00022976"/>
    </source>
</evidence>
<keyword evidence="9" id="KW-0221">Differentiation</keyword>
<evidence type="ECO:0000259" key="23">
    <source>
        <dbReference type="PROSITE" id="PS50026"/>
    </source>
</evidence>
<dbReference type="GO" id="GO:0005886">
    <property type="term" value="C:plasma membrane"/>
    <property type="evidence" value="ECO:0007669"/>
    <property type="project" value="UniProtKB-SubCell"/>
</dbReference>
<evidence type="ECO:0000313" key="25">
    <source>
        <dbReference type="EMBL" id="VBB25721.1"/>
    </source>
</evidence>
<keyword evidence="19" id="KW-0539">Nucleus</keyword>
<dbReference type="SMART" id="SM00179">
    <property type="entry name" value="EGF_CA"/>
    <property type="match status" value="5"/>
</dbReference>
<dbReference type="PANTHER" id="PTHR24033">
    <property type="entry name" value="EGF-LIKE DOMAIN-CONTAINING PROTEIN"/>
    <property type="match status" value="1"/>
</dbReference>
<evidence type="ECO:0000256" key="18">
    <source>
        <dbReference type="ARBA" id="ARBA00023180"/>
    </source>
</evidence>
<dbReference type="OrthoDB" id="5824112at2759"/>
<sequence length="2207" mass="246723">MAFTPERGALIVDSQYENEDQQFLEEIHLSKNNCNGADNSSVNSDHASSGFYSRDYSQQSGKTYTRLRTIKTEPMDYDEQTCSENGRSTQSFGEDNASISEASQVDCSNGNRYIGHSPRSTKSYDVAKYNAVEGTNQNGEGTLGLSINRAVQEPGPIGEDVEERQDNSGLQGCNGVSAVWTPPTFRTYRPPCSIDWRHPRVRDILRDYRTQKINSREGAELITKITGSPVSTTTVRVKSRMLDELDAQCAENGVESRCGCEVGGSDGADANQSLRENGRIKFPMNNVNKALIPGVNAPIVAPPNSPYYLSFSRRFKQTSLTVPLNPDEVRLYRHASHSKSGRTIHFRCSRCDTLHQTYKSGEIARIKMVDGVVVSQLYPVHHERCKPIRLVEARAKEIERRCRKDIILGMNPKEAWKKGRKAAISEATAAGFPVYGPGSILSAFPEWDKVKALFGALRARYIRRQMHLKQRMGGKKSFDNDEKRVETADFDMAEVARPKRAWIGQGGTYANAVRHDDGASTSGLENVAVSEGEEIVGNDFELDDFEEESLYNFMQNAGKVANFNQACNISNNTVNGAVPKSSLNGSLPPTSTFTPEATVVDERQSDARQNIIKQGNGTIDSDNARLAYEVQEVERAIARASMPLERTFPDQLNRPPILTPSHSSPSSSVLSVEGLSDAERRGGHPRKKRKRSEDPKPGQDYITFVSPAGVLPCAEKKKKYSLEDATEKLKKIELYIAQYNALSDNKIATIHVSCGGDLKLHGSKYIIDACLHSSVIRDLKKKWREREEVDEEGVDDDELVSIPLVRCLPNLEINIANTSDVHAMLSGFLEAMHYPWKPWFGVSHNPDYWPPSVPFYDPNNDLLSLSNFKQRKEIEKHSIVDLERDILKYAFKHYISFMEYHFGLSGPNYDDDPRNVKEEINTSAGIVRQCTVGVNANLLQRDSSTVSASEMQNMDTAKTQSDKTKEPAPSTGLTSGLSHPSASNEADEQCSDPTTSSTITPTIPSSTASPLSSERILEDQLSLFRNSVLRIRYDQMGADVRTILESVIKIQNHSTCRTLVVFVDERNKLSLSGDKTLISAFLSSNIPQCLPSAMSNGFDNQTITLPLLQLYEDAVVDGMTEGRTLDLLDDMMMHVNFPWADPYDGTQPDCWPPEIPFCPPWSNNGRGILNRRIGANTPGQAAKVVLKSVRWFYSEMLLEKLKLEDGLKRIAPSLAELTHNLLQERSSALQTPIPRSASQEITQFRVPGKVVKRSPSQRSYSSQLRTLSHHSGSSQELRMYDQEPLATPPPEVRTDFTFQDLPYRGRTAPLSPSQHSVSSQETVPFRLPPHHPLANAHLTLQQAVSEKRYNTQNYEARSETYIMSDDRDVSMMTPAESCIHQEEVPFQNSKTTVPAHSHVSIPSRDFRMPRIPSQQVLTSEDRPSSWTSHHSSASSGSRSSQSNKSSHHSSVHSESRGSVATSSKQFITPGHSYQIPAYNKPSAVRLHNQKEQQQYSTTSIVAKSQHDPYAVKEDSVAANRFREESSSFRTTTPCSNYPEYSASSRDVVVQGSFVNDVVSPQLHFQQSELARDFVTPQIPPLQQQEQQSQEKGFIRVLCACEPGVELNANDCVRCNRCHKNFHSNQAAEHRNIYLDEWDIEKDWTPHFGPCRTHFMFTFSPCEPKTKMLACCRSFNPFVLFLLLLLSLIVAAIVPIIMLCIICPPWRVLCECCLCCECCAIDENGNFIHFEEEDEKTTEEFDIKIEEQSSISRTGDSFVQTIMITGYCEKFSNNLCENGGTCVSIGTNDYKCVCLNGYNGKNCSTNENDCMENSCAPGSTCIDGIAKYTCTCPPGRIGLFCHLDDPCMQKPCGNGSECIADTASGEFSCNCMKGTTGENCATDINECIESDKLCFNGGICVNTFGSWYCDCPVGYNDPYCMIHDNQCEPNPCLNGASCLDYGNRYECICQNAFYGTNCEKMCPPGFEGRMCKQHRITLDNDHLEELFEKQICLLHNCSSKANNNVCDSECNYPACQYDGFDCTAHLQPFRHCPLPDFCGRVFHDNKCDLVCYRSECLSDGFDCNEKGEKCLFEDYCSTRFNDGYCDQECFAEECYFDGADCAQEIAYDKLEGSLSLIILMKPDEFLKHASVLQFILSQGMLARVTIAVDKYNHKRFYSWKADAKGLHGTKVYFNVETPWCHEKANCQHHITDIEQAANFIGGMSSNQA</sequence>
<feature type="compositionally biased region" description="Polar residues" evidence="21">
    <location>
        <begin position="971"/>
        <end position="984"/>
    </location>
</feature>
<feature type="domain" description="EGF-like" evidence="23">
    <location>
        <begin position="1805"/>
        <end position="1841"/>
    </location>
</feature>
<dbReference type="Gene3D" id="3.30.70.3310">
    <property type="match status" value="1"/>
</dbReference>
<dbReference type="GO" id="GO:0045597">
    <property type="term" value="P:positive regulation of cell differentiation"/>
    <property type="evidence" value="ECO:0007669"/>
    <property type="project" value="UniProtKB-ARBA"/>
</dbReference>
<keyword evidence="17" id="KW-0804">Transcription</keyword>
<feature type="region of interest" description="Disordered" evidence="21">
    <location>
        <begin position="35"/>
        <end position="58"/>
    </location>
</feature>
<dbReference type="Proteomes" id="UP000276991">
    <property type="component" value="Unassembled WGS sequence"/>
</dbReference>
<evidence type="ECO:0000256" key="22">
    <source>
        <dbReference type="SAM" id="Phobius"/>
    </source>
</evidence>
<dbReference type="SMART" id="SM00004">
    <property type="entry name" value="NL"/>
    <property type="match status" value="3"/>
</dbReference>
<dbReference type="GO" id="GO:0061629">
    <property type="term" value="F:RNA polymerase II-specific DNA-binding transcription factor binding"/>
    <property type="evidence" value="ECO:0007669"/>
    <property type="project" value="UniProtKB-ARBA"/>
</dbReference>
<evidence type="ECO:0000256" key="19">
    <source>
        <dbReference type="ARBA" id="ARBA00023242"/>
    </source>
</evidence>
<feature type="disulfide bond" evidence="20">
    <location>
        <begin position="1910"/>
        <end position="1919"/>
    </location>
</feature>
<feature type="compositionally biased region" description="Polar residues" evidence="21">
    <location>
        <begin position="1254"/>
        <end position="1276"/>
    </location>
</feature>
<feature type="domain" description="EGF-like" evidence="23">
    <location>
        <begin position="1922"/>
        <end position="1958"/>
    </location>
</feature>
<keyword evidence="6 22" id="KW-0812">Transmembrane</keyword>
<feature type="compositionally biased region" description="Low complexity" evidence="21">
    <location>
        <begin position="991"/>
        <end position="1011"/>
    </location>
</feature>
<feature type="region of interest" description="Disordered" evidence="21">
    <location>
        <begin position="1248"/>
        <end position="1278"/>
    </location>
</feature>
<keyword evidence="15 20" id="KW-1015">Disulfide bond</keyword>
<keyword evidence="12" id="KW-0805">Transcription regulation</keyword>
<dbReference type="PANTHER" id="PTHR24033:SF151">
    <property type="entry name" value="NOTCH 2"/>
    <property type="match status" value="1"/>
</dbReference>
<feature type="domain" description="EGF-like" evidence="23">
    <location>
        <begin position="1763"/>
        <end position="1803"/>
    </location>
</feature>
<dbReference type="PROSITE" id="PS01186">
    <property type="entry name" value="EGF_2"/>
    <property type="match status" value="2"/>
</dbReference>
<keyword evidence="4" id="KW-1003">Cell membrane</keyword>
<feature type="region of interest" description="Disordered" evidence="21">
    <location>
        <begin position="943"/>
        <end position="1011"/>
    </location>
</feature>
<feature type="disulfide bond" evidence="20">
    <location>
        <begin position="1831"/>
        <end position="1840"/>
    </location>
</feature>
<evidence type="ECO:0000256" key="9">
    <source>
        <dbReference type="ARBA" id="ARBA00022782"/>
    </source>
</evidence>
<evidence type="ECO:0000256" key="14">
    <source>
        <dbReference type="ARBA" id="ARBA00023136"/>
    </source>
</evidence>
<evidence type="ECO:0008006" key="27">
    <source>
        <dbReference type="Google" id="ProtNLM"/>
    </source>
</evidence>
<dbReference type="STRING" id="6277.A0A498S4Y4"/>
<comment type="caution">
    <text evidence="20">Lacks conserved residue(s) required for the propagation of feature annotation.</text>
</comment>
<dbReference type="SUPFAM" id="SSF90193">
    <property type="entry name" value="Notch domain"/>
    <property type="match status" value="2"/>
</dbReference>
<dbReference type="Gene3D" id="3.30.300.320">
    <property type="match status" value="1"/>
</dbReference>
<dbReference type="GO" id="GO:0001708">
    <property type="term" value="P:cell fate specification"/>
    <property type="evidence" value="ECO:0007669"/>
    <property type="project" value="UniProtKB-ARBA"/>
</dbReference>
<reference evidence="25 26" key="1">
    <citation type="submission" date="2018-08" db="EMBL/GenBank/DDBJ databases">
        <authorList>
            <person name="Laetsch R D."/>
            <person name="Stevens L."/>
            <person name="Kumar S."/>
            <person name="Blaxter L. M."/>
        </authorList>
    </citation>
    <scope>NUCLEOTIDE SEQUENCE [LARGE SCALE GENOMIC DNA]</scope>
</reference>
<keyword evidence="10" id="KW-0914">Notch signaling pathway</keyword>
<evidence type="ECO:0000256" key="8">
    <source>
        <dbReference type="ARBA" id="ARBA00022737"/>
    </source>
</evidence>
<dbReference type="InterPro" id="IPR051830">
    <property type="entry name" value="NOTCH_homolog"/>
</dbReference>
<evidence type="ECO:0000256" key="12">
    <source>
        <dbReference type="ARBA" id="ARBA00023015"/>
    </source>
</evidence>